<feature type="compositionally biased region" description="Pro residues" evidence="1">
    <location>
        <begin position="29"/>
        <end position="91"/>
    </location>
</feature>
<reference evidence="3 4" key="1">
    <citation type="submission" date="2024-09" db="EMBL/GenBank/DDBJ databases">
        <authorList>
            <person name="Sun Q."/>
            <person name="Mori K."/>
        </authorList>
    </citation>
    <scope>NUCLEOTIDE SEQUENCE [LARGE SCALE GENOMIC DNA]</scope>
    <source>
        <strain evidence="3 4">JCM 3307</strain>
    </source>
</reference>
<keyword evidence="2" id="KW-0812">Transmembrane</keyword>
<keyword evidence="2" id="KW-0472">Membrane</keyword>
<organism evidence="3 4">
    <name type="scientific">Dactylosporangium vinaceum</name>
    <dbReference type="NCBI Taxonomy" id="53362"/>
    <lineage>
        <taxon>Bacteria</taxon>
        <taxon>Bacillati</taxon>
        <taxon>Actinomycetota</taxon>
        <taxon>Actinomycetes</taxon>
        <taxon>Micromonosporales</taxon>
        <taxon>Micromonosporaceae</taxon>
        <taxon>Dactylosporangium</taxon>
    </lineage>
</organism>
<feature type="region of interest" description="Disordered" evidence="1">
    <location>
        <begin position="1"/>
        <end position="97"/>
    </location>
</feature>
<feature type="region of interest" description="Disordered" evidence="1">
    <location>
        <begin position="147"/>
        <end position="172"/>
    </location>
</feature>
<protein>
    <submittedName>
        <fullName evidence="3">Uncharacterized protein</fullName>
    </submittedName>
</protein>
<dbReference type="Proteomes" id="UP001589608">
    <property type="component" value="Unassembled WGS sequence"/>
</dbReference>
<feature type="transmembrane region" description="Helical" evidence="2">
    <location>
        <begin position="109"/>
        <end position="133"/>
    </location>
</feature>
<name>A0ABV5M5Q9_9ACTN</name>
<evidence type="ECO:0000256" key="1">
    <source>
        <dbReference type="SAM" id="MobiDB-lite"/>
    </source>
</evidence>
<sequence>MTYAPQNPDDEPRSEPFRPMSYDLAPEYGTPPPPSYGQQPPPPPQPSYGQQPPPPPQPSYGPPPVAPPPYGQPAYAPPAYPQPPVPPPVGPPLGYTPAPPPKKGKGLKITLSVIGGVFLVCAIVACVAFYPIFRDAGAHVSAPPTLPGGLTKQDSPQSDALKSSMESDLRGSVDSVDEIETGVYGNKDDSDPTHMVILVAATGTFFSPGTQVDAAFKGFGSGQGLTSVSSPQEYDAGKLGGTLKCGSSEYSLGTGTALQMSMCAWSDHGSVGIVLFMGRSVSEASTQIVAIREAVQTRS</sequence>
<evidence type="ECO:0000256" key="2">
    <source>
        <dbReference type="SAM" id="Phobius"/>
    </source>
</evidence>
<accession>A0ABV5M5Q9</accession>
<feature type="compositionally biased region" description="Polar residues" evidence="1">
    <location>
        <begin position="152"/>
        <end position="164"/>
    </location>
</feature>
<gene>
    <name evidence="3" type="ORF">ACFFTR_13940</name>
</gene>
<evidence type="ECO:0000313" key="4">
    <source>
        <dbReference type="Proteomes" id="UP001589608"/>
    </source>
</evidence>
<comment type="caution">
    <text evidence="3">The sequence shown here is derived from an EMBL/GenBank/DDBJ whole genome shotgun (WGS) entry which is preliminary data.</text>
</comment>
<keyword evidence="2" id="KW-1133">Transmembrane helix</keyword>
<keyword evidence="4" id="KW-1185">Reference proteome</keyword>
<dbReference type="RefSeq" id="WP_223098441.1">
    <property type="nucleotide sequence ID" value="NZ_CP061913.1"/>
</dbReference>
<evidence type="ECO:0000313" key="3">
    <source>
        <dbReference type="EMBL" id="MFB9444178.1"/>
    </source>
</evidence>
<dbReference type="EMBL" id="JBHMCA010000024">
    <property type="protein sequence ID" value="MFB9444178.1"/>
    <property type="molecule type" value="Genomic_DNA"/>
</dbReference>
<dbReference type="PRINTS" id="PR01217">
    <property type="entry name" value="PRICHEXTENSN"/>
</dbReference>
<proteinExistence type="predicted"/>